<dbReference type="RefSeq" id="WP_201079160.1">
    <property type="nucleotide sequence ID" value="NZ_CP067420.1"/>
</dbReference>
<evidence type="ECO:0000313" key="2">
    <source>
        <dbReference type="Proteomes" id="UP000595197"/>
    </source>
</evidence>
<dbReference type="EMBL" id="CP067420">
    <property type="protein sequence ID" value="QQP91346.1"/>
    <property type="molecule type" value="Genomic_DNA"/>
</dbReference>
<keyword evidence="2" id="KW-1185">Reference proteome</keyword>
<protein>
    <submittedName>
        <fullName evidence="1">Uncharacterized protein</fullName>
    </submittedName>
</protein>
<gene>
    <name evidence="1" type="ORF">IGS68_09115</name>
</gene>
<accession>A0ABX7BAF4</accession>
<reference evidence="1" key="1">
    <citation type="submission" date="2021-02" db="EMBL/GenBank/DDBJ databases">
        <title>Skermanella TT6 skin isolate.</title>
        <authorList>
            <person name="Lee K."/>
            <person name="Ganzorig M."/>
        </authorList>
    </citation>
    <scope>NUCLEOTIDE SEQUENCE</scope>
    <source>
        <strain evidence="1">TT6</strain>
    </source>
</reference>
<proteinExistence type="predicted"/>
<name>A0ABX7BAF4_9PROT</name>
<organism evidence="1 2">
    <name type="scientific">Skermanella cutis</name>
    <dbReference type="NCBI Taxonomy" id="2775420"/>
    <lineage>
        <taxon>Bacteria</taxon>
        <taxon>Pseudomonadati</taxon>
        <taxon>Pseudomonadota</taxon>
        <taxon>Alphaproteobacteria</taxon>
        <taxon>Rhodospirillales</taxon>
        <taxon>Azospirillaceae</taxon>
        <taxon>Skermanella</taxon>
    </lineage>
</organism>
<evidence type="ECO:0000313" key="1">
    <source>
        <dbReference type="EMBL" id="QQP91346.1"/>
    </source>
</evidence>
<dbReference type="Proteomes" id="UP000595197">
    <property type="component" value="Chromosome"/>
</dbReference>
<sequence length="512" mass="55785">MDAAVQIALMEKLKAVLAEPGTFISFPTVPLSFTSDGLASIIDGAQTPGELQIQTSWLGAVNQVPTGEMLMSLSDRYLWKAFADVVHGPVKLAQGTFSAEDQAALAAAEATLYRADPATGQRVPSDKLKAYDQHRDVWFGWNQTLRKREIEVAASPDSEERKYWDEVERPTYLGKIREAEDLWRVAGFRQEIDAAYGTVKAFAARGPSQSWTQWGSRLSLDIDTQSDLNSIKSVPTGFSPVDFMHAGTWPSFTLGNAEVGALLARAPADLLQRFAVTGVSPDIASVSFEYTSVTILRDWFAPEVFQARFWRFGDAGRLLSDGATPPRGELPGYIAAVVFLRNLIVERRAGSQPEPVRPGLVLSPFIGLRKDSIPVSPGPMAPRPLPDQAVRVRDHRMGTALRAAGGVMTARAVAVDRGANVAAIGAEPRVMALKAQTFNRLDAKYADIASVERELAVRRPGIRPLPFPRPQQPAPPEIVRQTAFTGGDMGVLAFVCRSLPRCPDPDPALVWT</sequence>